<feature type="region of interest" description="Disordered" evidence="1">
    <location>
        <begin position="1"/>
        <end position="103"/>
    </location>
</feature>
<dbReference type="EMBL" id="JAIWOZ010000004">
    <property type="protein sequence ID" value="KAH6605645.1"/>
    <property type="molecule type" value="Genomic_DNA"/>
</dbReference>
<gene>
    <name evidence="2" type="ORF">Trco_004798</name>
</gene>
<keyword evidence="3" id="KW-1185">Reference proteome</keyword>
<dbReference type="OrthoDB" id="10587490at2759"/>
<reference evidence="2" key="1">
    <citation type="submission" date="2021-08" db="EMBL/GenBank/DDBJ databases">
        <title>Chromosome-Level Trichoderma cornu-damae using Hi-C Data.</title>
        <authorList>
            <person name="Kim C.S."/>
        </authorList>
    </citation>
    <scope>NUCLEOTIDE SEQUENCE</scope>
    <source>
        <strain evidence="2">KA19-0412C</strain>
    </source>
</reference>
<organism evidence="2 3">
    <name type="scientific">Trichoderma cornu-damae</name>
    <dbReference type="NCBI Taxonomy" id="654480"/>
    <lineage>
        <taxon>Eukaryota</taxon>
        <taxon>Fungi</taxon>
        <taxon>Dikarya</taxon>
        <taxon>Ascomycota</taxon>
        <taxon>Pezizomycotina</taxon>
        <taxon>Sordariomycetes</taxon>
        <taxon>Hypocreomycetidae</taxon>
        <taxon>Hypocreales</taxon>
        <taxon>Hypocreaceae</taxon>
        <taxon>Trichoderma</taxon>
    </lineage>
</organism>
<accession>A0A9P8QGF2</accession>
<comment type="caution">
    <text evidence="2">The sequence shown here is derived from an EMBL/GenBank/DDBJ whole genome shotgun (WGS) entry which is preliminary data.</text>
</comment>
<evidence type="ECO:0000313" key="2">
    <source>
        <dbReference type="EMBL" id="KAH6605645.1"/>
    </source>
</evidence>
<feature type="compositionally biased region" description="Basic and acidic residues" evidence="1">
    <location>
        <begin position="88"/>
        <end position="103"/>
    </location>
</feature>
<evidence type="ECO:0000313" key="3">
    <source>
        <dbReference type="Proteomes" id="UP000827724"/>
    </source>
</evidence>
<protein>
    <submittedName>
        <fullName evidence="2">Chromo domain-containing</fullName>
    </submittedName>
</protein>
<evidence type="ECO:0000256" key="1">
    <source>
        <dbReference type="SAM" id="MobiDB-lite"/>
    </source>
</evidence>
<feature type="compositionally biased region" description="Acidic residues" evidence="1">
    <location>
        <begin position="56"/>
        <end position="87"/>
    </location>
</feature>
<feature type="compositionally biased region" description="Acidic residues" evidence="1">
    <location>
        <begin position="1"/>
        <end position="12"/>
    </location>
</feature>
<dbReference type="Proteomes" id="UP000827724">
    <property type="component" value="Unassembled WGS sequence"/>
</dbReference>
<proteinExistence type="predicted"/>
<dbReference type="AlphaFoldDB" id="A0A9P8QGF2"/>
<sequence length="103" mass="11509">MPPALSDEETSDYESAHPVRSSRNSISSDADDAPSKGRRNGRATKKEEKTVAYADADIEEDEYEDENEDEDKDEVAGDDNELDEDVYDDRIPRGKARDLTAVL</sequence>
<name>A0A9P8QGF2_9HYPO</name>